<gene>
    <name evidence="3" type="ORF">L3081_20945</name>
</gene>
<sequence length="150" mass="17256">MKYLLITNVFLNAQHTDVRYNNNSGGTLKNGDNTIAIRTANDWSNFKRFGLKEQLYIINGQQKINLTGDWRTNNTLEEPLVSVTRYQGSHSVLYNAMIHPLINFKIKGVIWYQGESNTSRADLYQAQFKNLITSGEINGNRPSYLFIMFN</sequence>
<dbReference type="RefSeq" id="WP_242288282.1">
    <property type="nucleotide sequence ID" value="NZ_JAKKSL010000005.1"/>
</dbReference>
<dbReference type="PANTHER" id="PTHR22901:SF0">
    <property type="entry name" value="SIALATE O-ACETYLESTERASE"/>
    <property type="match status" value="1"/>
</dbReference>
<evidence type="ECO:0000259" key="2">
    <source>
        <dbReference type="Pfam" id="PF03629"/>
    </source>
</evidence>
<keyword evidence="4" id="KW-1185">Reference proteome</keyword>
<evidence type="ECO:0000256" key="1">
    <source>
        <dbReference type="ARBA" id="ARBA00022801"/>
    </source>
</evidence>
<dbReference type="Pfam" id="PF03629">
    <property type="entry name" value="SASA"/>
    <property type="match status" value="1"/>
</dbReference>
<keyword evidence="1" id="KW-0378">Hydrolase</keyword>
<protein>
    <submittedName>
        <fullName evidence="3">Sialate O-acetylesterase</fullName>
    </submittedName>
</protein>
<organism evidence="3 4">
    <name type="scientific">Colwellia maritima</name>
    <dbReference type="NCBI Taxonomy" id="2912588"/>
    <lineage>
        <taxon>Bacteria</taxon>
        <taxon>Pseudomonadati</taxon>
        <taxon>Pseudomonadota</taxon>
        <taxon>Gammaproteobacteria</taxon>
        <taxon>Alteromonadales</taxon>
        <taxon>Colwelliaceae</taxon>
        <taxon>Colwellia</taxon>
    </lineage>
</organism>
<reference evidence="3" key="1">
    <citation type="submission" date="2022-01" db="EMBL/GenBank/DDBJ databases">
        <title>Colwellia maritima, isolated from seawater.</title>
        <authorList>
            <person name="Kristyanto S."/>
            <person name="Jung J."/>
            <person name="Jeon C.O."/>
        </authorList>
    </citation>
    <scope>NUCLEOTIDE SEQUENCE</scope>
    <source>
        <strain evidence="3">MSW7</strain>
    </source>
</reference>
<name>A0ABS9X5C1_9GAMM</name>
<accession>A0ABS9X5C1</accession>
<dbReference type="EMBL" id="JAKKSL010000005">
    <property type="protein sequence ID" value="MCI2285399.1"/>
    <property type="molecule type" value="Genomic_DNA"/>
</dbReference>
<dbReference type="InterPro" id="IPR005181">
    <property type="entry name" value="SASA"/>
</dbReference>
<proteinExistence type="predicted"/>
<dbReference type="Proteomes" id="UP001139646">
    <property type="component" value="Unassembled WGS sequence"/>
</dbReference>
<evidence type="ECO:0000313" key="4">
    <source>
        <dbReference type="Proteomes" id="UP001139646"/>
    </source>
</evidence>
<evidence type="ECO:0000313" key="3">
    <source>
        <dbReference type="EMBL" id="MCI2285399.1"/>
    </source>
</evidence>
<dbReference type="InterPro" id="IPR039329">
    <property type="entry name" value="SIAE"/>
</dbReference>
<comment type="caution">
    <text evidence="3">The sequence shown here is derived from an EMBL/GenBank/DDBJ whole genome shotgun (WGS) entry which is preliminary data.</text>
</comment>
<dbReference type="PANTHER" id="PTHR22901">
    <property type="entry name" value="SIALATE O-ACETYLESTERASE"/>
    <property type="match status" value="1"/>
</dbReference>
<feature type="domain" description="Sialate O-acetylesterase" evidence="2">
    <location>
        <begin position="91"/>
        <end position="142"/>
    </location>
</feature>